<evidence type="ECO:0000313" key="7">
    <source>
        <dbReference type="Proteomes" id="UP000622707"/>
    </source>
</evidence>
<proteinExistence type="predicted"/>
<organism evidence="6 7">
    <name type="scientific">Ramlibacter alkalitolerans</name>
    <dbReference type="NCBI Taxonomy" id="2039631"/>
    <lineage>
        <taxon>Bacteria</taxon>
        <taxon>Pseudomonadati</taxon>
        <taxon>Pseudomonadota</taxon>
        <taxon>Betaproteobacteria</taxon>
        <taxon>Burkholderiales</taxon>
        <taxon>Comamonadaceae</taxon>
        <taxon>Ramlibacter</taxon>
    </lineage>
</organism>
<dbReference type="PROSITE" id="PS51898">
    <property type="entry name" value="TYR_RECOMBINASE"/>
    <property type="match status" value="1"/>
</dbReference>
<keyword evidence="2" id="KW-0238">DNA-binding</keyword>
<keyword evidence="1" id="KW-0229">DNA integration</keyword>
<evidence type="ECO:0000256" key="3">
    <source>
        <dbReference type="ARBA" id="ARBA00023172"/>
    </source>
</evidence>
<evidence type="ECO:0000256" key="1">
    <source>
        <dbReference type="ARBA" id="ARBA00022908"/>
    </source>
</evidence>
<evidence type="ECO:0000256" key="2">
    <source>
        <dbReference type="ARBA" id="ARBA00023125"/>
    </source>
</evidence>
<feature type="domain" description="Tyr recombinase" evidence="5">
    <location>
        <begin position="216"/>
        <end position="388"/>
    </location>
</feature>
<comment type="caution">
    <text evidence="6">The sequence shown here is derived from an EMBL/GenBank/DDBJ whole genome shotgun (WGS) entry which is preliminary data.</text>
</comment>
<accession>A0ABS1JUV6</accession>
<sequence>MATKIDTVSARQRLKPRREPYWQRVTKGCYLGLRKMTAEGEGSWIARAVDEASGKQRYKALGDLSEHPAHQRFDLATKAAQEWFGHLARGGSTEVLTVAAACREYVAHLRSAGREDAAKDADSRFKRWVYSVKFSSVTLLKLTPKAVSEWRATLAGMPATPQDKSKQATRKRSSSTLNRDMTALRAALNLAMENGHVSTDQAWRAKLRPVENADARRDVYLDPDQRRSLVGAAPADLAAFLRALSLVPLRPGAMAALTVSSFDRRLSTLKIGKDKAGADRKITLPASTAAFFERLCKDKLPAAPLLARADGRPWDKDAWKGPVKEAVAAANLPLQATAYALRHSTITDLIALHKLDTLTVAQLSGTSLQMIEKHYGHLLRDHAAKALASLEI</sequence>
<dbReference type="EMBL" id="JAEQND010000014">
    <property type="protein sequence ID" value="MBL0427982.1"/>
    <property type="molecule type" value="Genomic_DNA"/>
</dbReference>
<feature type="region of interest" description="Disordered" evidence="4">
    <location>
        <begin position="157"/>
        <end position="177"/>
    </location>
</feature>
<dbReference type="PANTHER" id="PTHR30349">
    <property type="entry name" value="PHAGE INTEGRASE-RELATED"/>
    <property type="match status" value="1"/>
</dbReference>
<dbReference type="Gene3D" id="1.10.150.130">
    <property type="match status" value="1"/>
</dbReference>
<dbReference type="Gene3D" id="1.10.443.10">
    <property type="entry name" value="Intergrase catalytic core"/>
    <property type="match status" value="1"/>
</dbReference>
<dbReference type="Pfam" id="PF00589">
    <property type="entry name" value="Phage_integrase"/>
    <property type="match status" value="1"/>
</dbReference>
<evidence type="ECO:0000259" key="5">
    <source>
        <dbReference type="PROSITE" id="PS51898"/>
    </source>
</evidence>
<dbReference type="InterPro" id="IPR011010">
    <property type="entry name" value="DNA_brk_join_enz"/>
</dbReference>
<dbReference type="SUPFAM" id="SSF56349">
    <property type="entry name" value="DNA breaking-rejoining enzymes"/>
    <property type="match status" value="1"/>
</dbReference>
<gene>
    <name evidence="6" type="ORF">JI746_22940</name>
</gene>
<evidence type="ECO:0000313" key="6">
    <source>
        <dbReference type="EMBL" id="MBL0427982.1"/>
    </source>
</evidence>
<dbReference type="InterPro" id="IPR013762">
    <property type="entry name" value="Integrase-like_cat_sf"/>
</dbReference>
<reference evidence="6 7" key="1">
    <citation type="journal article" date="2017" name="Int. J. Syst. Evol. Microbiol.">
        <title>Ramlibacter alkalitolerans sp. nov., alkali-tolerant bacterium isolated from soil of ginseng.</title>
        <authorList>
            <person name="Lee D.H."/>
            <person name="Cha C.J."/>
        </authorList>
    </citation>
    <scope>NUCLEOTIDE SEQUENCE [LARGE SCALE GENOMIC DNA]</scope>
    <source>
        <strain evidence="6 7">KACC 19305</strain>
    </source>
</reference>
<name>A0ABS1JUV6_9BURK</name>
<keyword evidence="7" id="KW-1185">Reference proteome</keyword>
<dbReference type="PANTHER" id="PTHR30349:SF88">
    <property type="entry name" value="BLL1584 PROTEIN"/>
    <property type="match status" value="1"/>
</dbReference>
<dbReference type="InterPro" id="IPR050090">
    <property type="entry name" value="Tyrosine_recombinase_XerCD"/>
</dbReference>
<keyword evidence="3" id="KW-0233">DNA recombination</keyword>
<protein>
    <submittedName>
        <fullName evidence="6">Tyrosine-type recombinase/integrase</fullName>
    </submittedName>
</protein>
<dbReference type="InterPro" id="IPR010998">
    <property type="entry name" value="Integrase_recombinase_N"/>
</dbReference>
<dbReference type="Proteomes" id="UP000622707">
    <property type="component" value="Unassembled WGS sequence"/>
</dbReference>
<dbReference type="RefSeq" id="WP_201692612.1">
    <property type="nucleotide sequence ID" value="NZ_JAEQND010000014.1"/>
</dbReference>
<dbReference type="InterPro" id="IPR002104">
    <property type="entry name" value="Integrase_catalytic"/>
</dbReference>
<evidence type="ECO:0000256" key="4">
    <source>
        <dbReference type="SAM" id="MobiDB-lite"/>
    </source>
</evidence>